<name>A0A418T1N6_9RHOB</name>
<dbReference type="AlphaFoldDB" id="A0A418T1N6"/>
<dbReference type="InterPro" id="IPR021505">
    <property type="entry name" value="Phage_B3_Orf6"/>
</dbReference>
<proteinExistence type="predicted"/>
<comment type="caution">
    <text evidence="2">The sequence shown here is derived from an EMBL/GenBank/DDBJ whole genome shotgun (WGS) entry which is preliminary data.</text>
</comment>
<keyword evidence="3" id="KW-1185">Reference proteome</keyword>
<dbReference type="Pfam" id="PF11363">
    <property type="entry name" value="DUF3164"/>
    <property type="match status" value="1"/>
</dbReference>
<gene>
    <name evidence="2" type="ORF">D3P04_05020</name>
</gene>
<reference evidence="3" key="1">
    <citation type="submission" date="2018-09" db="EMBL/GenBank/DDBJ databases">
        <title>Acidovorax cavernicola nov. sp. isolated from Gruta de las Maravillas (Aracena, Spain).</title>
        <authorList>
            <person name="Jurado V."/>
            <person name="Gutierrez-Patricio S."/>
            <person name="Gonzalez-Pimentel J.L."/>
            <person name="Miller A.Z."/>
            <person name="Laiz L."/>
            <person name="Saiz-Jimenez C."/>
        </authorList>
    </citation>
    <scope>NUCLEOTIDE SEQUENCE [LARGE SCALE GENOMIC DNA]</scope>
    <source>
        <strain evidence="3">1011MAR3C25</strain>
    </source>
</reference>
<evidence type="ECO:0000313" key="2">
    <source>
        <dbReference type="EMBL" id="RJE87115.1"/>
    </source>
</evidence>
<evidence type="ECO:0000313" key="3">
    <source>
        <dbReference type="Proteomes" id="UP000284202"/>
    </source>
</evidence>
<organism evidence="2 3">
    <name type="scientific">Paracoccus onubensis</name>
    <dbReference type="NCBI Taxonomy" id="1675788"/>
    <lineage>
        <taxon>Bacteria</taxon>
        <taxon>Pseudomonadati</taxon>
        <taxon>Pseudomonadota</taxon>
        <taxon>Alphaproteobacteria</taxon>
        <taxon>Rhodobacterales</taxon>
        <taxon>Paracoccaceae</taxon>
        <taxon>Paracoccus</taxon>
    </lineage>
</organism>
<dbReference type="RefSeq" id="WP_119746583.1">
    <property type="nucleotide sequence ID" value="NZ_QZCG01000003.1"/>
</dbReference>
<protein>
    <submittedName>
        <fullName evidence="2">DUF3164 family protein</fullName>
    </submittedName>
</protein>
<dbReference type="EMBL" id="QZCG01000003">
    <property type="protein sequence ID" value="RJE87115.1"/>
    <property type="molecule type" value="Genomic_DNA"/>
</dbReference>
<feature type="region of interest" description="Disordered" evidence="1">
    <location>
        <begin position="1"/>
        <end position="24"/>
    </location>
</feature>
<dbReference type="Proteomes" id="UP000284202">
    <property type="component" value="Unassembled WGS sequence"/>
</dbReference>
<sequence>MTPEQRKWTDPQGRTVPDSMVTPADRMKDELASRLADEAEGLQEQIRAFKQRALDEMGSAKELLFEQYGVPIGGPKGGFSIRSFDGNTMAEVSVADRIVFGPELQAAKALIDECIESWSEGANDNIRTLVEDAFQVNKAGRLDTKRILGLRKLKMKDADGNPDQRWARAMDAISDALIVDQTATYIRFYRRNARTNGMEQIALDFSSL</sequence>
<accession>A0A418T1N6</accession>
<evidence type="ECO:0000256" key="1">
    <source>
        <dbReference type="SAM" id="MobiDB-lite"/>
    </source>
</evidence>
<dbReference type="OrthoDB" id="7554786at2"/>